<keyword evidence="5 7" id="KW-1133">Transmembrane helix</keyword>
<dbReference type="Proteomes" id="UP000076927">
    <property type="component" value="Chromosome"/>
</dbReference>
<dbReference type="PROSITE" id="PS50928">
    <property type="entry name" value="ABC_TM1"/>
    <property type="match status" value="1"/>
</dbReference>
<keyword evidence="6 7" id="KW-0472">Membrane</keyword>
<dbReference type="RefSeq" id="WP_068603547.1">
    <property type="nucleotide sequence ID" value="NZ_CP011388.1"/>
</dbReference>
<evidence type="ECO:0000256" key="5">
    <source>
        <dbReference type="ARBA" id="ARBA00022989"/>
    </source>
</evidence>
<accession>A0A172TE28</accession>
<feature type="transmembrane region" description="Helical" evidence="7">
    <location>
        <begin position="111"/>
        <end position="135"/>
    </location>
</feature>
<dbReference type="KEGG" id="pswu:SY83_01380"/>
<dbReference type="OrthoDB" id="2555791at2"/>
<name>A0A172TE28_9BACL</name>
<evidence type="ECO:0000256" key="1">
    <source>
        <dbReference type="ARBA" id="ARBA00004651"/>
    </source>
</evidence>
<evidence type="ECO:0000256" key="4">
    <source>
        <dbReference type="ARBA" id="ARBA00022692"/>
    </source>
</evidence>
<dbReference type="InterPro" id="IPR000515">
    <property type="entry name" value="MetI-like"/>
</dbReference>
<feature type="transmembrane region" description="Helical" evidence="7">
    <location>
        <begin position="183"/>
        <end position="208"/>
    </location>
</feature>
<dbReference type="Gene3D" id="1.10.3720.10">
    <property type="entry name" value="MetI-like"/>
    <property type="match status" value="1"/>
</dbReference>
<sequence>MYYKSRSYRVFYILNVILLSLISISCILPLFHVLALSFSSGLAVSANLVTFWPVEFTFDSYNRTFGDADFLRAFYSSILRVFLGVSIGITVTVLTAYPLSKMESLKGGRAITWFFVFTMLFHGGLIPSYILIQQLNLMNTIWALVLPGALGVYNMILMLNFFRAIPKEMEEASLIDGAGHFTTLLRVYLPISMPSIATIVLFVMVGHWNAWFDGLIYMQKENWPMSTLLQTMIKVPDLSAKTVSDTDIADLTERTLKAAKIFIGTLPILLVYPFLQRYFVKGIVLGAVKG</sequence>
<dbReference type="GO" id="GO:0005886">
    <property type="term" value="C:plasma membrane"/>
    <property type="evidence" value="ECO:0007669"/>
    <property type="project" value="UniProtKB-SubCell"/>
</dbReference>
<keyword evidence="4 7" id="KW-0812">Transmembrane</keyword>
<feature type="transmembrane region" description="Helical" evidence="7">
    <location>
        <begin position="78"/>
        <end position="99"/>
    </location>
</feature>
<dbReference type="PROSITE" id="PS51257">
    <property type="entry name" value="PROKAR_LIPOPROTEIN"/>
    <property type="match status" value="1"/>
</dbReference>
<dbReference type="PANTHER" id="PTHR43744">
    <property type="entry name" value="ABC TRANSPORTER PERMEASE PROTEIN MG189-RELATED-RELATED"/>
    <property type="match status" value="1"/>
</dbReference>
<protein>
    <submittedName>
        <fullName evidence="9">ABC transporter permease</fullName>
    </submittedName>
</protein>
<evidence type="ECO:0000313" key="9">
    <source>
        <dbReference type="EMBL" id="ANE45202.1"/>
    </source>
</evidence>
<comment type="subcellular location">
    <subcellularLocation>
        <location evidence="1 7">Cell membrane</location>
        <topology evidence="1 7">Multi-pass membrane protein</topology>
    </subcellularLocation>
</comment>
<evidence type="ECO:0000256" key="3">
    <source>
        <dbReference type="ARBA" id="ARBA00022475"/>
    </source>
</evidence>
<organism evidence="9 10">
    <name type="scientific">Paenibacillus swuensis</name>
    <dbReference type="NCBI Taxonomy" id="1178515"/>
    <lineage>
        <taxon>Bacteria</taxon>
        <taxon>Bacillati</taxon>
        <taxon>Bacillota</taxon>
        <taxon>Bacilli</taxon>
        <taxon>Bacillales</taxon>
        <taxon>Paenibacillaceae</taxon>
        <taxon>Paenibacillus</taxon>
    </lineage>
</organism>
<proteinExistence type="inferred from homology"/>
<evidence type="ECO:0000256" key="7">
    <source>
        <dbReference type="RuleBase" id="RU363032"/>
    </source>
</evidence>
<dbReference type="GO" id="GO:0055085">
    <property type="term" value="P:transmembrane transport"/>
    <property type="evidence" value="ECO:0007669"/>
    <property type="project" value="InterPro"/>
</dbReference>
<dbReference type="InterPro" id="IPR035906">
    <property type="entry name" value="MetI-like_sf"/>
</dbReference>
<dbReference type="CDD" id="cd06261">
    <property type="entry name" value="TM_PBP2"/>
    <property type="match status" value="1"/>
</dbReference>
<reference evidence="9 10" key="1">
    <citation type="submission" date="2015-01" db="EMBL/GenBank/DDBJ databases">
        <title>Paenibacillus swuensis/DY6/whole genome sequencing.</title>
        <authorList>
            <person name="Kim M.K."/>
            <person name="Srinivasan S."/>
            <person name="Lee J.-J."/>
        </authorList>
    </citation>
    <scope>NUCLEOTIDE SEQUENCE [LARGE SCALE GENOMIC DNA]</scope>
    <source>
        <strain evidence="9 10">DY6</strain>
    </source>
</reference>
<evidence type="ECO:0000259" key="8">
    <source>
        <dbReference type="PROSITE" id="PS50928"/>
    </source>
</evidence>
<feature type="transmembrane region" description="Helical" evidence="7">
    <location>
        <begin position="12"/>
        <end position="35"/>
    </location>
</feature>
<dbReference type="PATRIC" id="fig|1178515.4.peg.250"/>
<dbReference type="STRING" id="1178515.SY83_01380"/>
<feature type="transmembrane region" description="Helical" evidence="7">
    <location>
        <begin position="258"/>
        <end position="275"/>
    </location>
</feature>
<dbReference type="AlphaFoldDB" id="A0A172TE28"/>
<evidence type="ECO:0000256" key="2">
    <source>
        <dbReference type="ARBA" id="ARBA00022448"/>
    </source>
</evidence>
<comment type="similarity">
    <text evidence="7">Belongs to the binding-protein-dependent transport system permease family.</text>
</comment>
<keyword evidence="10" id="KW-1185">Reference proteome</keyword>
<dbReference type="SUPFAM" id="SSF161098">
    <property type="entry name" value="MetI-like"/>
    <property type="match status" value="1"/>
</dbReference>
<dbReference type="EMBL" id="CP011388">
    <property type="protein sequence ID" value="ANE45202.1"/>
    <property type="molecule type" value="Genomic_DNA"/>
</dbReference>
<dbReference type="PANTHER" id="PTHR43744:SF9">
    <property type="entry name" value="POLYGALACTURONAN_RHAMNOGALACTURONAN TRANSPORT SYSTEM PERMEASE PROTEIN YTCP"/>
    <property type="match status" value="1"/>
</dbReference>
<gene>
    <name evidence="9" type="ORF">SY83_01380</name>
</gene>
<evidence type="ECO:0000256" key="6">
    <source>
        <dbReference type="ARBA" id="ARBA00023136"/>
    </source>
</evidence>
<keyword evidence="3" id="KW-1003">Cell membrane</keyword>
<feature type="domain" description="ABC transmembrane type-1" evidence="8">
    <location>
        <begin position="74"/>
        <end position="272"/>
    </location>
</feature>
<keyword evidence="2 7" id="KW-0813">Transport</keyword>
<feature type="transmembrane region" description="Helical" evidence="7">
    <location>
        <begin position="141"/>
        <end position="162"/>
    </location>
</feature>
<dbReference type="Pfam" id="PF00528">
    <property type="entry name" value="BPD_transp_1"/>
    <property type="match status" value="1"/>
</dbReference>
<evidence type="ECO:0000313" key="10">
    <source>
        <dbReference type="Proteomes" id="UP000076927"/>
    </source>
</evidence>